<protein>
    <submittedName>
        <fullName evidence="1">Uncharacterized protein</fullName>
    </submittedName>
</protein>
<dbReference type="RefSeq" id="WP_182974380.1">
    <property type="nucleotide sequence ID" value="NZ_JABEQN010000015.1"/>
</dbReference>
<evidence type="ECO:0000313" key="3">
    <source>
        <dbReference type="Proteomes" id="UP000540490"/>
    </source>
</evidence>
<sequence>MKSHRTPGHDRIIVVTKGALRDVNLALSGLTLLLGQIANTEAGADFETAMDWANALQWLRDSIGAAIASPQEEIARQEAGQ</sequence>
<keyword evidence="3" id="KW-1185">Reference proteome</keyword>
<dbReference type="AlphaFoldDB" id="A0A7W4IM31"/>
<gene>
    <name evidence="2" type="ORF">HLH25_12545</name>
    <name evidence="1" type="ORF">HLH26_12745</name>
</gene>
<dbReference type="EMBL" id="JABEQN010000015">
    <property type="protein sequence ID" value="MBB2194448.1"/>
    <property type="molecule type" value="Genomic_DNA"/>
</dbReference>
<organism evidence="1 4">
    <name type="scientific">Gluconacetobacter dulcium</name>
    <dbReference type="NCBI Taxonomy" id="2729096"/>
    <lineage>
        <taxon>Bacteria</taxon>
        <taxon>Pseudomonadati</taxon>
        <taxon>Pseudomonadota</taxon>
        <taxon>Alphaproteobacteria</taxon>
        <taxon>Acetobacterales</taxon>
        <taxon>Acetobacteraceae</taxon>
        <taxon>Gluconacetobacter</taxon>
    </lineage>
</organism>
<evidence type="ECO:0000313" key="1">
    <source>
        <dbReference type="EMBL" id="MBB2165385.1"/>
    </source>
</evidence>
<dbReference type="Proteomes" id="UP000561077">
    <property type="component" value="Unassembled WGS sequence"/>
</dbReference>
<accession>A0A7W4IM31</accession>
<dbReference type="EMBL" id="JABEQO010000015">
    <property type="protein sequence ID" value="MBB2165385.1"/>
    <property type="molecule type" value="Genomic_DNA"/>
</dbReference>
<evidence type="ECO:0000313" key="2">
    <source>
        <dbReference type="EMBL" id="MBB2194448.1"/>
    </source>
</evidence>
<evidence type="ECO:0000313" key="4">
    <source>
        <dbReference type="Proteomes" id="UP000561077"/>
    </source>
</evidence>
<reference evidence="3 4" key="1">
    <citation type="submission" date="2020-04" db="EMBL/GenBank/DDBJ databases">
        <title>Description of novel Gluconacetobacter.</title>
        <authorList>
            <person name="Sombolestani A."/>
        </authorList>
    </citation>
    <scope>NUCLEOTIDE SEQUENCE [LARGE SCALE GENOMIC DNA]</scope>
    <source>
        <strain evidence="2 3">LMG 1728</strain>
        <strain evidence="1 4">LMG 1731</strain>
    </source>
</reference>
<name>A0A7W4IM31_9PROT</name>
<dbReference type="Proteomes" id="UP000540490">
    <property type="component" value="Unassembled WGS sequence"/>
</dbReference>
<proteinExistence type="predicted"/>
<comment type="caution">
    <text evidence="1">The sequence shown here is derived from an EMBL/GenBank/DDBJ whole genome shotgun (WGS) entry which is preliminary data.</text>
</comment>